<dbReference type="EMBL" id="FWXT01000004">
    <property type="protein sequence ID" value="SMD01280.1"/>
    <property type="molecule type" value="Genomic_DNA"/>
</dbReference>
<evidence type="ECO:0000256" key="6">
    <source>
        <dbReference type="SAM" id="SignalP"/>
    </source>
</evidence>
<dbReference type="Proteomes" id="UP000192756">
    <property type="component" value="Unassembled WGS sequence"/>
</dbReference>
<evidence type="ECO:0000256" key="1">
    <source>
        <dbReference type="ARBA" id="ARBA00004442"/>
    </source>
</evidence>
<evidence type="ECO:0000259" key="7">
    <source>
        <dbReference type="Pfam" id="PF07980"/>
    </source>
</evidence>
<evidence type="ECO:0000256" key="2">
    <source>
        <dbReference type="ARBA" id="ARBA00006275"/>
    </source>
</evidence>
<dbReference type="InterPro" id="IPR011990">
    <property type="entry name" value="TPR-like_helical_dom_sf"/>
</dbReference>
<dbReference type="OrthoDB" id="5694214at2"/>
<dbReference type="Pfam" id="PF07980">
    <property type="entry name" value="SusD_RagB"/>
    <property type="match status" value="1"/>
</dbReference>
<proteinExistence type="inferred from homology"/>
<evidence type="ECO:0000313" key="9">
    <source>
        <dbReference type="EMBL" id="SMD01280.1"/>
    </source>
</evidence>
<dbReference type="STRING" id="151894.SAMN04488524_4103"/>
<reference evidence="10" key="1">
    <citation type="submission" date="2017-04" db="EMBL/GenBank/DDBJ databases">
        <authorList>
            <person name="Varghese N."/>
            <person name="Submissions S."/>
        </authorList>
    </citation>
    <scope>NUCLEOTIDE SEQUENCE [LARGE SCALE GENOMIC DNA]</scope>
    <source>
        <strain evidence="10">DSM 12126</strain>
    </source>
</reference>
<protein>
    <submittedName>
        <fullName evidence="9">SusD family protein</fullName>
    </submittedName>
</protein>
<dbReference type="SUPFAM" id="SSF48452">
    <property type="entry name" value="TPR-like"/>
    <property type="match status" value="1"/>
</dbReference>
<keyword evidence="4" id="KW-0472">Membrane</keyword>
<evidence type="ECO:0000256" key="3">
    <source>
        <dbReference type="ARBA" id="ARBA00022729"/>
    </source>
</evidence>
<name>A0A1W2DUX5_9SPHI</name>
<dbReference type="RefSeq" id="WP_084240884.1">
    <property type="nucleotide sequence ID" value="NZ_FWXT01000004.1"/>
</dbReference>
<feature type="chain" id="PRO_5013003805" evidence="6">
    <location>
        <begin position="21"/>
        <end position="476"/>
    </location>
</feature>
<evidence type="ECO:0000313" key="10">
    <source>
        <dbReference type="Proteomes" id="UP000192756"/>
    </source>
</evidence>
<evidence type="ECO:0000259" key="8">
    <source>
        <dbReference type="Pfam" id="PF14322"/>
    </source>
</evidence>
<gene>
    <name evidence="9" type="ORF">SAMN04488524_4103</name>
</gene>
<evidence type="ECO:0000256" key="5">
    <source>
        <dbReference type="ARBA" id="ARBA00023237"/>
    </source>
</evidence>
<dbReference type="PROSITE" id="PS51257">
    <property type="entry name" value="PROKAR_LIPOPROTEIN"/>
    <property type="match status" value="1"/>
</dbReference>
<dbReference type="GO" id="GO:0009279">
    <property type="term" value="C:cell outer membrane"/>
    <property type="evidence" value="ECO:0007669"/>
    <property type="project" value="UniProtKB-SubCell"/>
</dbReference>
<dbReference type="AlphaFoldDB" id="A0A1W2DUX5"/>
<keyword evidence="10" id="KW-1185">Reference proteome</keyword>
<comment type="similarity">
    <text evidence="2">Belongs to the SusD family.</text>
</comment>
<evidence type="ECO:0000256" key="4">
    <source>
        <dbReference type="ARBA" id="ARBA00023136"/>
    </source>
</evidence>
<comment type="subcellular location">
    <subcellularLocation>
        <location evidence="1">Cell outer membrane</location>
    </subcellularLocation>
</comment>
<feature type="domain" description="RagB/SusD" evidence="7">
    <location>
        <begin position="316"/>
        <end position="471"/>
    </location>
</feature>
<accession>A0A1W2DUX5</accession>
<organism evidence="9 10">
    <name type="scientific">Pedobacter africanus</name>
    <dbReference type="NCBI Taxonomy" id="151894"/>
    <lineage>
        <taxon>Bacteria</taxon>
        <taxon>Pseudomonadati</taxon>
        <taxon>Bacteroidota</taxon>
        <taxon>Sphingobacteriia</taxon>
        <taxon>Sphingobacteriales</taxon>
        <taxon>Sphingobacteriaceae</taxon>
        <taxon>Pedobacter</taxon>
    </lineage>
</organism>
<dbReference type="Pfam" id="PF14322">
    <property type="entry name" value="SusD-like_3"/>
    <property type="match status" value="1"/>
</dbReference>
<feature type="domain" description="SusD-like N-terminal" evidence="8">
    <location>
        <begin position="62"/>
        <end position="220"/>
    </location>
</feature>
<keyword evidence="3 6" id="KW-0732">Signal</keyword>
<dbReference type="InterPro" id="IPR012944">
    <property type="entry name" value="SusD_RagB_dom"/>
</dbReference>
<dbReference type="Gene3D" id="1.25.40.390">
    <property type="match status" value="2"/>
</dbReference>
<sequence>MKTKLYLYLGVLMLSLSSCEKFITQDPEFLLTPEVAVTDEASAKSLLNGAYAGISTNDWTARFTGGFSSMLGIINYNNSAYTFNMTATGDNEALWKAFYVAINNANAAIEGIQPLTDDKFKSAQIKAELIGEAHGLRAFAHLYTLWYFARWFDQPDSKYGIVYRDKLSTLENVYQPRLDVKDSYARIIVDLDYAIANAPNFYNNKRFSRQLAKALKAKLLLNRGWGNDYADALILVNEVITESTGLGVILEPSLSQLYQNSWDSKELLFCRYREKTDDVVTAYNFTYGYNYATITLTTQGNAIIGADPRHVEGWGNVKSPIAGNTTTKWAPKKLCRLGRQVGGDNDKYTVYYLRLTELYLMKAELLQKTGASFAQAMDPINYVRNRSELGSLSVGNKTDFEKVLFSEILNELNLENEADWMSSLRLKNAAGTYMLQDFRGAATVLDQNKFIWPIPTSEMKFNKLIDQNPGYENLNY</sequence>
<keyword evidence="5" id="KW-0998">Cell outer membrane</keyword>
<dbReference type="InterPro" id="IPR033985">
    <property type="entry name" value="SusD-like_N"/>
</dbReference>
<feature type="signal peptide" evidence="6">
    <location>
        <begin position="1"/>
        <end position="20"/>
    </location>
</feature>